<organism evidence="8 9">
    <name type="scientific">Inhella inkyongensis</name>
    <dbReference type="NCBI Taxonomy" id="392593"/>
    <lineage>
        <taxon>Bacteria</taxon>
        <taxon>Pseudomonadati</taxon>
        <taxon>Pseudomonadota</taxon>
        <taxon>Betaproteobacteria</taxon>
        <taxon>Burkholderiales</taxon>
        <taxon>Sphaerotilaceae</taxon>
        <taxon>Inhella</taxon>
    </lineage>
</organism>
<dbReference type="GO" id="GO:0009331">
    <property type="term" value="C:glycerol-3-phosphate dehydrogenase (FAD) complex"/>
    <property type="evidence" value="ECO:0007669"/>
    <property type="project" value="UniProtKB-UniRule"/>
</dbReference>
<name>A0A840S7V8_9BURK</name>
<comment type="caution">
    <text evidence="8">The sequence shown here is derived from an EMBL/GenBank/DDBJ whole genome shotgun (WGS) entry which is preliminary data.</text>
</comment>
<dbReference type="PRINTS" id="PR01001">
    <property type="entry name" value="FADG3PDH"/>
</dbReference>
<reference evidence="8 9" key="1">
    <citation type="submission" date="2020-08" db="EMBL/GenBank/DDBJ databases">
        <title>Genomic Encyclopedia of Type Strains, Phase IV (KMG-IV): sequencing the most valuable type-strain genomes for metagenomic binning, comparative biology and taxonomic classification.</title>
        <authorList>
            <person name="Goeker M."/>
        </authorList>
    </citation>
    <scope>NUCLEOTIDE SEQUENCE [LARGE SCALE GENOMIC DNA]</scope>
    <source>
        <strain evidence="8 9">DSM 23958</strain>
    </source>
</reference>
<keyword evidence="3 6" id="KW-0285">Flavoprotein</keyword>
<dbReference type="InterPro" id="IPR036188">
    <property type="entry name" value="FAD/NAD-bd_sf"/>
</dbReference>
<evidence type="ECO:0000256" key="2">
    <source>
        <dbReference type="ARBA" id="ARBA00007330"/>
    </source>
</evidence>
<dbReference type="PROSITE" id="PS00977">
    <property type="entry name" value="FAD_G3PDH_1"/>
    <property type="match status" value="1"/>
</dbReference>
<sequence length="495" mass="54864">MQDSNMLDALVVGGGINGAGIARDLAGRGQSVMLVERDDWASHTSSASSKMIHGGLRYLEQYAFGLVRKSLQERERLLKANPHLMQPLRLVLPHDPAQRPRWMIRLGLFFYDHLAPLGLLPASGSEQLAGQPYGEPLQARFTHGFAYSDGWVDDARLVWHCVLDARQRGARAQSRCALVKAERIDGATPHWRATLQPEGAAPFEVQARALVNAAGPWAAELLGQACGEARPPALRWVQGTHIVIPRRWNHGAGYLLQNPDGRVLFALPYQDDFTLLGTTDQEITQLGRRAQAQDGEVDYLCEQASRWLREPVTRADIRWQFAGIRPLLADEADDPKAITRDYRLDLLAAPGQAARLDVWGGKITTFRLLAEQAADLISPLLGGGKAWTLNASLPGGDCGPLPAFIEQLRREFPHRDPQLIRRWALAHGSRARALLQKEPGTEVVPGISSAELQDAVEHEDVKSADDFLWRRSKLGLRLSTEQRDAVERAVQALMR</sequence>
<dbReference type="GO" id="GO:0004368">
    <property type="term" value="F:glycerol-3-phosphate dehydrogenase (quinone) activity"/>
    <property type="evidence" value="ECO:0007669"/>
    <property type="project" value="UniProtKB-EC"/>
</dbReference>
<evidence type="ECO:0000256" key="5">
    <source>
        <dbReference type="ARBA" id="ARBA00023002"/>
    </source>
</evidence>
<accession>A0A840S7V8</accession>
<keyword evidence="4" id="KW-0274">FAD</keyword>
<dbReference type="SUPFAM" id="SSF51905">
    <property type="entry name" value="FAD/NAD(P)-binding domain"/>
    <property type="match status" value="1"/>
</dbReference>
<evidence type="ECO:0000256" key="6">
    <source>
        <dbReference type="RuleBase" id="RU361217"/>
    </source>
</evidence>
<dbReference type="InterPro" id="IPR000447">
    <property type="entry name" value="G3P_DH_FAD-dep"/>
</dbReference>
<dbReference type="EC" id="1.1.5.3" evidence="6"/>
<dbReference type="Pfam" id="PF01266">
    <property type="entry name" value="DAO"/>
    <property type="match status" value="1"/>
</dbReference>
<protein>
    <recommendedName>
        <fullName evidence="6">Glycerol-3-phosphate dehydrogenase</fullName>
        <ecNumber evidence="6">1.1.5.3</ecNumber>
    </recommendedName>
</protein>
<dbReference type="Proteomes" id="UP000554837">
    <property type="component" value="Unassembled WGS sequence"/>
</dbReference>
<dbReference type="EMBL" id="JACHHO010000005">
    <property type="protein sequence ID" value="MBB5205692.1"/>
    <property type="molecule type" value="Genomic_DNA"/>
</dbReference>
<dbReference type="NCBIfam" id="NF009906">
    <property type="entry name" value="PRK13369.1"/>
    <property type="match status" value="1"/>
</dbReference>
<evidence type="ECO:0000256" key="4">
    <source>
        <dbReference type="ARBA" id="ARBA00022827"/>
    </source>
</evidence>
<comment type="cofactor">
    <cofactor evidence="1 6">
        <name>FAD</name>
        <dbReference type="ChEBI" id="CHEBI:57692"/>
    </cofactor>
</comment>
<dbReference type="Gene3D" id="6.10.250.1890">
    <property type="match status" value="1"/>
</dbReference>
<dbReference type="Gene3D" id="3.50.50.60">
    <property type="entry name" value="FAD/NAD(P)-binding domain"/>
    <property type="match status" value="1"/>
</dbReference>
<keyword evidence="5 6" id="KW-0560">Oxidoreductase</keyword>
<evidence type="ECO:0000313" key="9">
    <source>
        <dbReference type="Proteomes" id="UP000554837"/>
    </source>
</evidence>
<keyword evidence="9" id="KW-1185">Reference proteome</keyword>
<dbReference type="NCBIfam" id="NF008899">
    <property type="entry name" value="PRK12266.1"/>
    <property type="match status" value="1"/>
</dbReference>
<proteinExistence type="inferred from homology"/>
<evidence type="ECO:0000256" key="3">
    <source>
        <dbReference type="ARBA" id="ARBA00022630"/>
    </source>
</evidence>
<dbReference type="AlphaFoldDB" id="A0A840S7V8"/>
<dbReference type="PANTHER" id="PTHR11985">
    <property type="entry name" value="GLYCEROL-3-PHOSPHATE DEHYDROGENASE"/>
    <property type="match status" value="1"/>
</dbReference>
<dbReference type="PANTHER" id="PTHR11985:SF15">
    <property type="entry name" value="GLYCEROL-3-PHOSPHATE DEHYDROGENASE, MITOCHONDRIAL"/>
    <property type="match status" value="1"/>
</dbReference>
<evidence type="ECO:0000313" key="8">
    <source>
        <dbReference type="EMBL" id="MBB5205692.1"/>
    </source>
</evidence>
<feature type="domain" description="FAD dependent oxidoreductase" evidence="7">
    <location>
        <begin position="8"/>
        <end position="331"/>
    </location>
</feature>
<comment type="catalytic activity">
    <reaction evidence="6">
        <text>a quinone + sn-glycerol 3-phosphate = dihydroxyacetone phosphate + a quinol</text>
        <dbReference type="Rhea" id="RHEA:18977"/>
        <dbReference type="ChEBI" id="CHEBI:24646"/>
        <dbReference type="ChEBI" id="CHEBI:57597"/>
        <dbReference type="ChEBI" id="CHEBI:57642"/>
        <dbReference type="ChEBI" id="CHEBI:132124"/>
        <dbReference type="EC" id="1.1.5.3"/>
    </reaction>
</comment>
<dbReference type="InterPro" id="IPR006076">
    <property type="entry name" value="FAD-dep_OxRdtase"/>
</dbReference>
<comment type="similarity">
    <text evidence="2 6">Belongs to the FAD-dependent glycerol-3-phosphate dehydrogenase family.</text>
</comment>
<evidence type="ECO:0000256" key="1">
    <source>
        <dbReference type="ARBA" id="ARBA00001974"/>
    </source>
</evidence>
<dbReference type="Gene3D" id="3.30.9.10">
    <property type="entry name" value="D-Amino Acid Oxidase, subunit A, domain 2"/>
    <property type="match status" value="1"/>
</dbReference>
<evidence type="ECO:0000259" key="7">
    <source>
        <dbReference type="Pfam" id="PF01266"/>
    </source>
</evidence>
<gene>
    <name evidence="8" type="ORF">HNQ51_003019</name>
</gene>
<dbReference type="GO" id="GO:0046168">
    <property type="term" value="P:glycerol-3-phosphate catabolic process"/>
    <property type="evidence" value="ECO:0007669"/>
    <property type="project" value="TreeGrafter"/>
</dbReference>
<dbReference type="RefSeq" id="WP_246071493.1">
    <property type="nucleotide sequence ID" value="NZ_CP040709.1"/>
</dbReference>